<evidence type="ECO:0000256" key="4">
    <source>
        <dbReference type="ARBA" id="ARBA00023186"/>
    </source>
</evidence>
<keyword evidence="6" id="KW-0966">Cell projection</keyword>
<evidence type="ECO:0000256" key="2">
    <source>
        <dbReference type="ARBA" id="ARBA00022490"/>
    </source>
</evidence>
<keyword evidence="6" id="KW-0282">Flagellum</keyword>
<reference evidence="6" key="1">
    <citation type="submission" date="2018-07" db="EMBL/GenBank/DDBJ databases">
        <authorList>
            <consortium name="GenomeTrakr network: Whole genome sequencing for foodborne pathogen traceback"/>
        </authorList>
    </citation>
    <scope>NUCLEOTIDE SEQUENCE</scope>
    <source>
        <strain evidence="6">CFSAN022626</strain>
    </source>
</reference>
<sequence>MQKPGNRFHRKHLSRSLVNDLNRWQRIALLSQSLLELAQRGEWDLLLQQEVSYLQSIETVMEKQTPPGITRSIQDMVAGYIKQTLDNEQLLKGLLQQRLDELSSLIGQSTRQKSLNNAYGRLSGMLLVPDAPGAS</sequence>
<dbReference type="EMBL" id="CP075029">
    <property type="protein sequence ID" value="QVX74531.1"/>
    <property type="molecule type" value="Genomic_DNA"/>
</dbReference>
<dbReference type="AlphaFoldDB" id="A0A8E7JDC8"/>
<dbReference type="NCBIfam" id="NF007836">
    <property type="entry name" value="PRK10548.1"/>
    <property type="match status" value="1"/>
</dbReference>
<keyword evidence="3" id="KW-1005">Bacterial flagellum biogenesis</keyword>
<name>A0A8E7JDC8_SALAE</name>
<dbReference type="Pfam" id="PF05400">
    <property type="entry name" value="FliT"/>
    <property type="match status" value="1"/>
</dbReference>
<evidence type="ECO:0000256" key="3">
    <source>
        <dbReference type="ARBA" id="ARBA00022795"/>
    </source>
</evidence>
<evidence type="ECO:0000256" key="5">
    <source>
        <dbReference type="ARBA" id="ARBA00093797"/>
    </source>
</evidence>
<dbReference type="GO" id="GO:0044781">
    <property type="term" value="P:bacterial-type flagellum organization"/>
    <property type="evidence" value="ECO:0007669"/>
    <property type="project" value="UniProtKB-KW"/>
</dbReference>
<evidence type="ECO:0000313" key="6">
    <source>
        <dbReference type="EMBL" id="QVX74531.1"/>
    </source>
</evidence>
<accession>A0A8E7JDC8</accession>
<comment type="subcellular location">
    <subcellularLocation>
        <location evidence="1">Cytoplasm</location>
        <location evidence="1">Cytosol</location>
    </subcellularLocation>
</comment>
<proteinExistence type="predicted"/>
<evidence type="ECO:0000256" key="1">
    <source>
        <dbReference type="ARBA" id="ARBA00004514"/>
    </source>
</evidence>
<gene>
    <name evidence="6" type="primary">fliT</name>
    <name evidence="6" type="ORF">AA322_09675</name>
</gene>
<keyword evidence="4" id="KW-0143">Chaperone</keyword>
<keyword evidence="6" id="KW-0969">Cilium</keyword>
<dbReference type="Gene3D" id="1.20.58.380">
    <property type="entry name" value="Flagellar protein flit"/>
    <property type="match status" value="1"/>
</dbReference>
<keyword evidence="2" id="KW-0963">Cytoplasm</keyword>
<dbReference type="InterPro" id="IPR008622">
    <property type="entry name" value="FliT"/>
</dbReference>
<reference evidence="6" key="2">
    <citation type="submission" date="2021-05" db="EMBL/GenBank/DDBJ databases">
        <title>Whole genome PacBio Sequel sequence of Salmonella enterica subsp. enterica.</title>
        <authorList>
            <person name="Hoffmann M."/>
            <person name="Balkey M."/>
            <person name="Luo Y."/>
        </authorList>
    </citation>
    <scope>NUCLEOTIDE SEQUENCE</scope>
    <source>
        <strain evidence="6">CFSAN022626</strain>
    </source>
</reference>
<organism evidence="6">
    <name type="scientific">Salmonella abortus-equi</name>
    <dbReference type="NCBI Taxonomy" id="607"/>
    <lineage>
        <taxon>Bacteria</taxon>
        <taxon>Pseudomonadati</taxon>
        <taxon>Pseudomonadota</taxon>
        <taxon>Gammaproteobacteria</taxon>
        <taxon>Enterobacterales</taxon>
        <taxon>Enterobacteriaceae</taxon>
        <taxon>Salmonella</taxon>
    </lineage>
</organism>
<protein>
    <recommendedName>
        <fullName evidence="5">Flagellar protein FliT</fullName>
    </recommendedName>
</protein>